<comment type="similarity">
    <text evidence="1">Belongs to the ABC transporter superfamily.</text>
</comment>
<dbReference type="EMBL" id="CP016622">
    <property type="protein sequence ID" value="ANZ29505.1"/>
    <property type="molecule type" value="Genomic_DNA"/>
</dbReference>
<dbReference type="Gene3D" id="3.40.50.300">
    <property type="entry name" value="P-loop containing nucleotide triphosphate hydrolases"/>
    <property type="match status" value="1"/>
</dbReference>
<dbReference type="GeneID" id="56924822"/>
<dbReference type="Pfam" id="PF08352">
    <property type="entry name" value="oligo_HPY"/>
    <property type="match status" value="1"/>
</dbReference>
<evidence type="ECO:0000259" key="5">
    <source>
        <dbReference type="PROSITE" id="PS50893"/>
    </source>
</evidence>
<dbReference type="Proteomes" id="UP000093052">
    <property type="component" value="Chromosome"/>
</dbReference>
<dbReference type="InterPro" id="IPR003593">
    <property type="entry name" value="AAA+_ATPase"/>
</dbReference>
<feature type="domain" description="ABC transporter" evidence="5">
    <location>
        <begin position="9"/>
        <end position="257"/>
    </location>
</feature>
<dbReference type="SMART" id="SM00382">
    <property type="entry name" value="AAA"/>
    <property type="match status" value="1"/>
</dbReference>
<evidence type="ECO:0000256" key="1">
    <source>
        <dbReference type="ARBA" id="ARBA00005417"/>
    </source>
</evidence>
<evidence type="ECO:0000256" key="3">
    <source>
        <dbReference type="ARBA" id="ARBA00022741"/>
    </source>
</evidence>
<dbReference type="RefSeq" id="WP_042383955.1">
    <property type="nucleotide sequence ID" value="NZ_CP012712.1"/>
</dbReference>
<dbReference type="NCBIfam" id="TIGR01727">
    <property type="entry name" value="oligo_HPY"/>
    <property type="match status" value="1"/>
</dbReference>
<dbReference type="PROSITE" id="PS50893">
    <property type="entry name" value="ABC_TRANSPORTER_2"/>
    <property type="match status" value="1"/>
</dbReference>
<proteinExistence type="inferred from homology"/>
<organism evidence="6 7">
    <name type="scientific">Parageobacillus thermoglucosidasius</name>
    <name type="common">Geobacillus thermoglucosidasius</name>
    <dbReference type="NCBI Taxonomy" id="1426"/>
    <lineage>
        <taxon>Bacteria</taxon>
        <taxon>Bacillati</taxon>
        <taxon>Bacillota</taxon>
        <taxon>Bacilli</taxon>
        <taxon>Bacillales</taxon>
        <taxon>Anoxybacillaceae</taxon>
        <taxon>Parageobacillus</taxon>
    </lineage>
</organism>
<dbReference type="Pfam" id="PF00005">
    <property type="entry name" value="ABC_tran"/>
    <property type="match status" value="1"/>
</dbReference>
<dbReference type="CDD" id="cd03257">
    <property type="entry name" value="ABC_NikE_OppD_transporters"/>
    <property type="match status" value="1"/>
</dbReference>
<dbReference type="SUPFAM" id="SSF52540">
    <property type="entry name" value="P-loop containing nucleoside triphosphate hydrolases"/>
    <property type="match status" value="1"/>
</dbReference>
<dbReference type="GO" id="GO:0015833">
    <property type="term" value="P:peptide transport"/>
    <property type="evidence" value="ECO:0007669"/>
    <property type="project" value="InterPro"/>
</dbReference>
<keyword evidence="4" id="KW-0067">ATP-binding</keyword>
<protein>
    <recommendedName>
        <fullName evidence="5">ABC transporter domain-containing protein</fullName>
    </recommendedName>
</protein>
<dbReference type="FunFam" id="3.40.50.300:FF:000016">
    <property type="entry name" value="Oligopeptide ABC transporter ATP-binding component"/>
    <property type="match status" value="1"/>
</dbReference>
<dbReference type="KEGG" id="ptl:AOT13_04995"/>
<dbReference type="GO" id="GO:0005524">
    <property type="term" value="F:ATP binding"/>
    <property type="evidence" value="ECO:0007669"/>
    <property type="project" value="UniProtKB-KW"/>
</dbReference>
<evidence type="ECO:0000313" key="7">
    <source>
        <dbReference type="Proteomes" id="UP000093052"/>
    </source>
</evidence>
<gene>
    <name evidence="6" type="ORF">BCV53_05005</name>
</gene>
<dbReference type="AlphaFoldDB" id="A0AAN1D622"/>
<accession>A0AAN1D622</accession>
<sequence>MFMTASNLVEIVNLKKYYPIRRFGITKKVIRAVDGVSFSIKKGETLGLVGESGCGKSTTGRMIAQLVPSTEGKIFFKGENISKFAVKHAKQLSKKIQYVFQDPYTSLNPRHKIASLLKEPLTIHHIGNKKERRQSVLEMLEQIGLDPSFENKYIHQLSGGQRQRIVIARALMLRPEFLVLDEPVSALDVSVQAQILNLLKDLQQQFSLTYLFISHDLNVVHYMSDRVAVMYLGKIVEVSDVDHIYKAPLHPYTQTLVSAIPTVWKKEKRRRILLEGEIPDPSSTKGCSFQGRCPFAYDRCKFEQPKPIHLDNHRMVSCHLYS</sequence>
<keyword evidence="2" id="KW-0813">Transport</keyword>
<keyword evidence="7" id="KW-1185">Reference proteome</keyword>
<dbReference type="GO" id="GO:0016887">
    <property type="term" value="F:ATP hydrolysis activity"/>
    <property type="evidence" value="ECO:0007669"/>
    <property type="project" value="InterPro"/>
</dbReference>
<reference evidence="7" key="1">
    <citation type="journal article" date="2016" name="Genome Announc.">
        <title>Complete Genome Sequence of Geobacillus thermoglucosidasius NCIMB 11955, the Progenitor of a Bioethanol Production Strain.</title>
        <authorList>
            <person name="Sheng L."/>
            <person name="Zhang Y."/>
            <person name="Minton N.P."/>
        </authorList>
    </citation>
    <scope>NUCLEOTIDE SEQUENCE [LARGE SCALE GENOMIC DNA]</scope>
    <source>
        <strain evidence="7">NCIMB 11955</strain>
    </source>
</reference>
<dbReference type="InterPro" id="IPR013563">
    <property type="entry name" value="Oligopep_ABC_C"/>
</dbReference>
<dbReference type="InterPro" id="IPR017871">
    <property type="entry name" value="ABC_transporter-like_CS"/>
</dbReference>
<dbReference type="GO" id="GO:0055085">
    <property type="term" value="P:transmembrane transport"/>
    <property type="evidence" value="ECO:0007669"/>
    <property type="project" value="UniProtKB-ARBA"/>
</dbReference>
<dbReference type="InterPro" id="IPR003439">
    <property type="entry name" value="ABC_transporter-like_ATP-bd"/>
</dbReference>
<keyword evidence="3" id="KW-0547">Nucleotide-binding</keyword>
<dbReference type="InterPro" id="IPR027417">
    <property type="entry name" value="P-loop_NTPase"/>
</dbReference>
<name>A0AAN1D622_PARTM</name>
<evidence type="ECO:0000313" key="6">
    <source>
        <dbReference type="EMBL" id="ANZ29505.1"/>
    </source>
</evidence>
<evidence type="ECO:0000256" key="4">
    <source>
        <dbReference type="ARBA" id="ARBA00022840"/>
    </source>
</evidence>
<dbReference type="InterPro" id="IPR050319">
    <property type="entry name" value="ABC_transp_ATP-bind"/>
</dbReference>
<dbReference type="PROSITE" id="PS00211">
    <property type="entry name" value="ABC_TRANSPORTER_1"/>
    <property type="match status" value="1"/>
</dbReference>
<evidence type="ECO:0000256" key="2">
    <source>
        <dbReference type="ARBA" id="ARBA00022448"/>
    </source>
</evidence>
<dbReference type="PANTHER" id="PTHR43776">
    <property type="entry name" value="TRANSPORT ATP-BINDING PROTEIN"/>
    <property type="match status" value="1"/>
</dbReference>